<dbReference type="EMBL" id="FJUY01000002">
    <property type="protein sequence ID" value="CZT16408.1"/>
    <property type="molecule type" value="Genomic_DNA"/>
</dbReference>
<name>A0A2D3UQB9_9PEZI</name>
<evidence type="ECO:0000256" key="1">
    <source>
        <dbReference type="SAM" id="MobiDB-lite"/>
    </source>
</evidence>
<dbReference type="AlphaFoldDB" id="A0A2D3UQB9"/>
<dbReference type="GeneID" id="35597472"/>
<keyword evidence="3" id="KW-1185">Reference proteome</keyword>
<proteinExistence type="predicted"/>
<protein>
    <submittedName>
        <fullName evidence="2">Uncharacterized protein</fullName>
    </submittedName>
</protein>
<evidence type="ECO:0000313" key="2">
    <source>
        <dbReference type="EMBL" id="CZT16408.1"/>
    </source>
</evidence>
<accession>A0A2D3UQB9</accession>
<evidence type="ECO:0000313" key="3">
    <source>
        <dbReference type="Proteomes" id="UP000225277"/>
    </source>
</evidence>
<dbReference type="RefSeq" id="XP_023623301.1">
    <property type="nucleotide sequence ID" value="XM_023767533.1"/>
</dbReference>
<dbReference type="Proteomes" id="UP000225277">
    <property type="component" value="Unassembled WGS sequence"/>
</dbReference>
<reference evidence="2 3" key="1">
    <citation type="submission" date="2016-03" db="EMBL/GenBank/DDBJ databases">
        <authorList>
            <person name="Ploux O."/>
        </authorList>
    </citation>
    <scope>NUCLEOTIDE SEQUENCE [LARGE SCALE GENOMIC DNA]</scope>
    <source>
        <strain evidence="2 3">URUG2</strain>
    </source>
</reference>
<feature type="region of interest" description="Disordered" evidence="1">
    <location>
        <begin position="1"/>
        <end position="45"/>
    </location>
</feature>
<dbReference type="OrthoDB" id="3693960at2759"/>
<organism evidence="2 3">
    <name type="scientific">Ramularia collo-cygni</name>
    <dbReference type="NCBI Taxonomy" id="112498"/>
    <lineage>
        <taxon>Eukaryota</taxon>
        <taxon>Fungi</taxon>
        <taxon>Dikarya</taxon>
        <taxon>Ascomycota</taxon>
        <taxon>Pezizomycotina</taxon>
        <taxon>Dothideomycetes</taxon>
        <taxon>Dothideomycetidae</taxon>
        <taxon>Mycosphaerellales</taxon>
        <taxon>Mycosphaerellaceae</taxon>
        <taxon>Ramularia</taxon>
    </lineage>
</organism>
<gene>
    <name evidence="2" type="ORF">RCC_02251</name>
</gene>
<sequence>MVDKAPPSKRQRTNAGGKAKGNKESGSKATGGTRHALTSIAAQQPSQMLRALERTDRQFWKETTEAQLSQHATDKTTWRSVKRSLAKHEISTLALNEVAAKHGKGMFFYLPSRDVWKPAANETLAPACRNAPPPGSQYPSIVFANCQWNDASTRDFYRNTHRARYLKANALLSALPEATPLYAIQYVHHADFLLFATPRESLVVFATRDSFYLTTTHSIGRKQGRVRGGVEPESRLEVPRSLWGEGDVQGSFNKVGTLEELYLRISSDCALIAGRVNPTISKGELSAIVPRPVAPDENLTAVALGTPFTGDGYIKTEPIRKRKGVRSGKDQGEEELT</sequence>